<keyword evidence="3" id="KW-0949">S-adenosyl-L-methionine</keyword>
<accession>A0A498I331</accession>
<organism evidence="6 7">
    <name type="scientific">Malus domestica</name>
    <name type="common">Apple</name>
    <name type="synonym">Pyrus malus</name>
    <dbReference type="NCBI Taxonomy" id="3750"/>
    <lineage>
        <taxon>Eukaryota</taxon>
        <taxon>Viridiplantae</taxon>
        <taxon>Streptophyta</taxon>
        <taxon>Embryophyta</taxon>
        <taxon>Tracheophyta</taxon>
        <taxon>Spermatophyta</taxon>
        <taxon>Magnoliopsida</taxon>
        <taxon>eudicotyledons</taxon>
        <taxon>Gunneridae</taxon>
        <taxon>Pentapetalae</taxon>
        <taxon>rosids</taxon>
        <taxon>fabids</taxon>
        <taxon>Rosales</taxon>
        <taxon>Rosaceae</taxon>
        <taxon>Amygdaloideae</taxon>
        <taxon>Maleae</taxon>
        <taxon>Malus</taxon>
    </lineage>
</organism>
<keyword evidence="2" id="KW-0808">Transferase</keyword>
<dbReference type="STRING" id="3750.A0A498I331"/>
<sequence length="154" mass="17129">MLRLFSAYFVLTCSTIQANGNVIRICGFAPVSKYFIKNQGGVSLAPLLNLCHDKAYGMNVVDYIDRDERLGNVFKDSMKEFNLIFKKEIMEIYTSLEGLRALVDVGGGDGTIPNYDLPSVVEKSPSHPGIEHIAGDMFVRIPKGDAIFMKTMEK</sequence>
<dbReference type="InterPro" id="IPR001077">
    <property type="entry name" value="COMT_C"/>
</dbReference>
<evidence type="ECO:0000256" key="1">
    <source>
        <dbReference type="ARBA" id="ARBA00022603"/>
    </source>
</evidence>
<evidence type="ECO:0000313" key="6">
    <source>
        <dbReference type="EMBL" id="RXH77966.1"/>
    </source>
</evidence>
<evidence type="ECO:0000259" key="5">
    <source>
        <dbReference type="Pfam" id="PF00891"/>
    </source>
</evidence>
<gene>
    <name evidence="6" type="ORF">DVH24_039937</name>
</gene>
<dbReference type="InterPro" id="IPR029063">
    <property type="entry name" value="SAM-dependent_MTases_sf"/>
</dbReference>
<proteinExistence type="predicted"/>
<dbReference type="AlphaFoldDB" id="A0A498I331"/>
<evidence type="ECO:0000313" key="7">
    <source>
        <dbReference type="Proteomes" id="UP000290289"/>
    </source>
</evidence>
<dbReference type="Pfam" id="PF00891">
    <property type="entry name" value="Methyltransf_2"/>
    <property type="match status" value="1"/>
</dbReference>
<name>A0A498I331_MALDO</name>
<dbReference type="InterPro" id="IPR016461">
    <property type="entry name" value="COMT-like"/>
</dbReference>
<dbReference type="GO" id="GO:0032259">
    <property type="term" value="P:methylation"/>
    <property type="evidence" value="ECO:0007669"/>
    <property type="project" value="UniProtKB-KW"/>
</dbReference>
<dbReference type="SUPFAM" id="SSF53335">
    <property type="entry name" value="S-adenosyl-L-methionine-dependent methyltransferases"/>
    <property type="match status" value="1"/>
</dbReference>
<dbReference type="PANTHER" id="PTHR11746">
    <property type="entry name" value="O-METHYLTRANSFERASE"/>
    <property type="match status" value="1"/>
</dbReference>
<comment type="caution">
    <text evidence="6">The sequence shown here is derived from an EMBL/GenBank/DDBJ whole genome shotgun (WGS) entry which is preliminary data.</text>
</comment>
<dbReference type="InterPro" id="IPR036388">
    <property type="entry name" value="WH-like_DNA-bd_sf"/>
</dbReference>
<dbReference type="GO" id="GO:0008171">
    <property type="term" value="F:O-methyltransferase activity"/>
    <property type="evidence" value="ECO:0007669"/>
    <property type="project" value="InterPro"/>
</dbReference>
<evidence type="ECO:0000256" key="2">
    <source>
        <dbReference type="ARBA" id="ARBA00022679"/>
    </source>
</evidence>
<evidence type="ECO:0000256" key="4">
    <source>
        <dbReference type="SAM" id="SignalP"/>
    </source>
</evidence>
<feature type="signal peptide" evidence="4">
    <location>
        <begin position="1"/>
        <end position="20"/>
    </location>
</feature>
<reference evidence="6 7" key="1">
    <citation type="submission" date="2018-10" db="EMBL/GenBank/DDBJ databases">
        <title>A high-quality apple genome assembly.</title>
        <authorList>
            <person name="Hu J."/>
        </authorList>
    </citation>
    <scope>NUCLEOTIDE SEQUENCE [LARGE SCALE GENOMIC DNA]</scope>
    <source>
        <strain evidence="7">cv. HFTH1</strain>
        <tissue evidence="6">Young leaf</tissue>
    </source>
</reference>
<keyword evidence="7" id="KW-1185">Reference proteome</keyword>
<keyword evidence="1" id="KW-0489">Methyltransferase</keyword>
<keyword evidence="4" id="KW-0732">Signal</keyword>
<dbReference type="Gene3D" id="1.10.10.10">
    <property type="entry name" value="Winged helix-like DNA-binding domain superfamily/Winged helix DNA-binding domain"/>
    <property type="match status" value="1"/>
</dbReference>
<dbReference type="Gene3D" id="3.40.50.150">
    <property type="entry name" value="Vaccinia Virus protein VP39"/>
    <property type="match status" value="1"/>
</dbReference>
<evidence type="ECO:0000256" key="3">
    <source>
        <dbReference type="ARBA" id="ARBA00022691"/>
    </source>
</evidence>
<dbReference type="EMBL" id="RDQH01000340">
    <property type="protein sequence ID" value="RXH77966.1"/>
    <property type="molecule type" value="Genomic_DNA"/>
</dbReference>
<protein>
    <recommendedName>
        <fullName evidence="5">O-methyltransferase C-terminal domain-containing protein</fullName>
    </recommendedName>
</protein>
<dbReference type="Proteomes" id="UP000290289">
    <property type="component" value="Chromosome 14"/>
</dbReference>
<feature type="domain" description="O-methyltransferase C-terminal" evidence="5">
    <location>
        <begin position="51"/>
        <end position="151"/>
    </location>
</feature>
<feature type="chain" id="PRO_5019864336" description="O-methyltransferase C-terminal domain-containing protein" evidence="4">
    <location>
        <begin position="21"/>
        <end position="154"/>
    </location>
</feature>